<dbReference type="Gene3D" id="3.40.50.1820">
    <property type="entry name" value="alpha/beta hydrolase"/>
    <property type="match status" value="1"/>
</dbReference>
<dbReference type="InterPro" id="IPR000073">
    <property type="entry name" value="AB_hydrolase_1"/>
</dbReference>
<dbReference type="InterPro" id="IPR002410">
    <property type="entry name" value="Peptidase_S33"/>
</dbReference>
<dbReference type="RefSeq" id="WP_202896889.1">
    <property type="nucleotide sequence ID" value="NZ_BAABJL010000159.1"/>
</dbReference>
<dbReference type="AlphaFoldDB" id="A0A927N5Q6"/>
<dbReference type="SUPFAM" id="SSF53474">
    <property type="entry name" value="alpha/beta-Hydrolases"/>
    <property type="match status" value="1"/>
</dbReference>
<evidence type="ECO:0000313" key="4">
    <source>
        <dbReference type="EMBL" id="MBE1612594.1"/>
    </source>
</evidence>
<comment type="caution">
    <text evidence="4">The sequence shown here is derived from an EMBL/GenBank/DDBJ whole genome shotgun (WGS) entry which is preliminary data.</text>
</comment>
<evidence type="ECO:0000256" key="2">
    <source>
        <dbReference type="ARBA" id="ARBA00022801"/>
    </source>
</evidence>
<protein>
    <submittedName>
        <fullName evidence="4">Pimeloyl-ACP methyl ester carboxylesterase</fullName>
    </submittedName>
</protein>
<dbReference type="GO" id="GO:0004177">
    <property type="term" value="F:aminopeptidase activity"/>
    <property type="evidence" value="ECO:0007669"/>
    <property type="project" value="UniProtKB-EC"/>
</dbReference>
<reference evidence="4" key="1">
    <citation type="submission" date="2020-10" db="EMBL/GenBank/DDBJ databases">
        <title>Sequencing the genomes of 1000 actinobacteria strains.</title>
        <authorList>
            <person name="Klenk H.-P."/>
        </authorList>
    </citation>
    <scope>NUCLEOTIDE SEQUENCE</scope>
    <source>
        <strain evidence="4">DSM 45354</strain>
    </source>
</reference>
<keyword evidence="2" id="KW-0378">Hydrolase</keyword>
<dbReference type="InterPro" id="IPR051601">
    <property type="entry name" value="Serine_prot/Carboxylest_S33"/>
</dbReference>
<dbReference type="PRINTS" id="PR00793">
    <property type="entry name" value="PROAMNOPTASE"/>
</dbReference>
<proteinExistence type="inferred from homology"/>
<dbReference type="PANTHER" id="PTHR43248">
    <property type="entry name" value="2-SUCCINYL-6-HYDROXY-2,4-CYCLOHEXADIENE-1-CARBOXYLATE SYNTHASE"/>
    <property type="match status" value="1"/>
</dbReference>
<dbReference type="GO" id="GO:0006508">
    <property type="term" value="P:proteolysis"/>
    <property type="evidence" value="ECO:0007669"/>
    <property type="project" value="InterPro"/>
</dbReference>
<evidence type="ECO:0000313" key="5">
    <source>
        <dbReference type="Proteomes" id="UP000638648"/>
    </source>
</evidence>
<evidence type="ECO:0000259" key="3">
    <source>
        <dbReference type="Pfam" id="PF00561"/>
    </source>
</evidence>
<feature type="domain" description="AB hydrolase-1" evidence="3">
    <location>
        <begin position="52"/>
        <end position="196"/>
    </location>
</feature>
<comment type="similarity">
    <text evidence="1">Belongs to the peptidase S33 family.</text>
</comment>
<name>A0A927N5Q6_9ACTN</name>
<organism evidence="4 5">
    <name type="scientific">Actinopolymorpha pittospori</name>
    <dbReference type="NCBI Taxonomy" id="648752"/>
    <lineage>
        <taxon>Bacteria</taxon>
        <taxon>Bacillati</taxon>
        <taxon>Actinomycetota</taxon>
        <taxon>Actinomycetes</taxon>
        <taxon>Propionibacteriales</taxon>
        <taxon>Actinopolymorphaceae</taxon>
        <taxon>Actinopolymorpha</taxon>
    </lineage>
</organism>
<keyword evidence="5" id="KW-1185">Reference proteome</keyword>
<dbReference type="InterPro" id="IPR029058">
    <property type="entry name" value="AB_hydrolase_fold"/>
</dbReference>
<dbReference type="EMBL" id="JADBEM010000001">
    <property type="protein sequence ID" value="MBE1612594.1"/>
    <property type="molecule type" value="Genomic_DNA"/>
</dbReference>
<sequence>MPDVIAEYTMPGIHVTERMISVPLDWSRPDGEQITVFVRELVDPPRRRDDLPLLVYLQGGPGGKSPRPVDRSGWLGVALERYRVVLLDQRGTGRSTPIDAVTIQRRGSALEQAEYLTMFRADSIVLDAEAVRTKIYDGRRWATLGQSFGGFITLTYLSFAPEGLAACYVTGGIPGVPPVAAEVYRRTFPRVIAKTRAYYRRYPQDVDTVAAIVDRLAAGDVALPDGDRLSVQRFQSLGGDLGMGPGAQRLHWLVTEAFAERSRLSEDFLQQVQVRTAQRGGPLFWTLQESIYGDGDNGPIGWAAESEARKHPECSPDARPLIFTGEMTYRWMFDEIAALRPFAAAVDQLAQRTNWTRLYDPDRLAANEVPLAAAVYHDDMFVDSGLQLQSLAGIGNSRAWVSNEWEHDGVGDVRVLRGLLQRIDDDGGERR</sequence>
<gene>
    <name evidence="4" type="ORF">HEB94_009442</name>
</gene>
<dbReference type="Proteomes" id="UP000638648">
    <property type="component" value="Unassembled WGS sequence"/>
</dbReference>
<evidence type="ECO:0000256" key="1">
    <source>
        <dbReference type="ARBA" id="ARBA00010088"/>
    </source>
</evidence>
<accession>A0A927N5Q6</accession>
<dbReference type="Pfam" id="PF00561">
    <property type="entry name" value="Abhydrolase_1"/>
    <property type="match status" value="1"/>
</dbReference>
<dbReference type="PANTHER" id="PTHR43248:SF2">
    <property type="entry name" value="PROLYL AMINOPEPTIDASE"/>
    <property type="match status" value="1"/>
</dbReference>